<dbReference type="SUPFAM" id="SSF55326">
    <property type="entry name" value="PurM N-terminal domain-like"/>
    <property type="match status" value="1"/>
</dbReference>
<dbReference type="SUPFAM" id="SSF56042">
    <property type="entry name" value="PurM C-terminal domain-like"/>
    <property type="match status" value="1"/>
</dbReference>
<dbReference type="InterPro" id="IPR036921">
    <property type="entry name" value="PurM-like_N_sf"/>
</dbReference>
<dbReference type="Gene3D" id="3.30.1330.10">
    <property type="entry name" value="PurM-like, N-terminal domain"/>
    <property type="match status" value="1"/>
</dbReference>
<dbReference type="Pfam" id="PF00586">
    <property type="entry name" value="AIRS"/>
    <property type="match status" value="1"/>
</dbReference>
<dbReference type="InterPro" id="IPR016188">
    <property type="entry name" value="PurM-like_N"/>
</dbReference>
<dbReference type="PANTHER" id="PTHR30270">
    <property type="entry name" value="THIAMINE-MONOPHOSPHATE KINASE"/>
    <property type="match status" value="1"/>
</dbReference>
<evidence type="ECO:0000313" key="4">
    <source>
        <dbReference type="EMBL" id="ERN42054.1"/>
    </source>
</evidence>
<evidence type="ECO:0000256" key="1">
    <source>
        <dbReference type="HAMAP-Rule" id="MF_02128"/>
    </source>
</evidence>
<dbReference type="CDD" id="cd02194">
    <property type="entry name" value="ThiL"/>
    <property type="match status" value="1"/>
</dbReference>
<organism evidence="4 5">
    <name type="scientific">Rubidibacter lacunae KORDI 51-2</name>
    <dbReference type="NCBI Taxonomy" id="582515"/>
    <lineage>
        <taxon>Bacteria</taxon>
        <taxon>Bacillati</taxon>
        <taxon>Cyanobacteriota</taxon>
        <taxon>Cyanophyceae</taxon>
        <taxon>Oscillatoriophycideae</taxon>
        <taxon>Chroococcales</taxon>
        <taxon>Aphanothecaceae</taxon>
        <taxon>Rubidibacter</taxon>
    </lineage>
</organism>
<dbReference type="FunCoup" id="U5DN55">
    <property type="interactions" value="424"/>
</dbReference>
<dbReference type="UniPathway" id="UPA00060">
    <property type="reaction ID" value="UER00142"/>
</dbReference>
<dbReference type="PIRSF" id="PIRSF005303">
    <property type="entry name" value="Thiam_monoph_kin"/>
    <property type="match status" value="1"/>
</dbReference>
<evidence type="ECO:0000313" key="5">
    <source>
        <dbReference type="Proteomes" id="UP000016960"/>
    </source>
</evidence>
<keyword evidence="1" id="KW-0479">Metal-binding</keyword>
<comment type="miscellaneous">
    <text evidence="1">Reaction mechanism of ThiL seems to utilize a direct, inline transfer of the gamma-phosphate of ATP to TMP rather than a phosphorylated enzyme intermediate.</text>
</comment>
<feature type="binding site" evidence="1">
    <location>
        <position position="231"/>
    </location>
    <ligand>
        <name>Mg(2+)</name>
        <dbReference type="ChEBI" id="CHEBI:18420"/>
        <label>5</label>
    </ligand>
</feature>
<feature type="binding site" evidence="1">
    <location>
        <position position="83"/>
    </location>
    <ligand>
        <name>Mg(2+)</name>
        <dbReference type="ChEBI" id="CHEBI:18420"/>
        <label>4</label>
    </ligand>
</feature>
<comment type="pathway">
    <text evidence="1">Cofactor biosynthesis; thiamine diphosphate biosynthesis; thiamine diphosphate from thiamine phosphate: step 1/1.</text>
</comment>
<keyword evidence="1" id="KW-0067">ATP-binding</keyword>
<keyword evidence="1" id="KW-0460">Magnesium</keyword>
<dbReference type="InParanoid" id="U5DN55"/>
<protein>
    <recommendedName>
        <fullName evidence="1">Thiamine-monophosphate kinase</fullName>
        <shortName evidence="1">TMP kinase</shortName>
        <shortName evidence="1">Thiamine-phosphate kinase</shortName>
        <ecNumber evidence="1">2.7.4.16</ecNumber>
    </recommendedName>
</protein>
<dbReference type="InterPro" id="IPR006283">
    <property type="entry name" value="ThiL-like"/>
</dbReference>
<dbReference type="GO" id="GO:0000287">
    <property type="term" value="F:magnesium ion binding"/>
    <property type="evidence" value="ECO:0007669"/>
    <property type="project" value="UniProtKB-UniRule"/>
</dbReference>
<dbReference type="GO" id="GO:0009030">
    <property type="term" value="F:thiamine-phosphate kinase activity"/>
    <property type="evidence" value="ECO:0007669"/>
    <property type="project" value="UniProtKB-UniRule"/>
</dbReference>
<dbReference type="Gene3D" id="3.90.650.10">
    <property type="entry name" value="PurM-like C-terminal domain"/>
    <property type="match status" value="1"/>
</dbReference>
<feature type="binding site" evidence="1">
    <location>
        <position position="54"/>
    </location>
    <ligand>
        <name>Mg(2+)</name>
        <dbReference type="ChEBI" id="CHEBI:18420"/>
        <label>2</label>
    </ligand>
</feature>
<feature type="domain" description="PurM-like N-terminal" evidence="2">
    <location>
        <begin position="35"/>
        <end position="147"/>
    </location>
</feature>
<comment type="caution">
    <text evidence="4">The sequence shown here is derived from an EMBL/GenBank/DDBJ whole genome shotgun (WGS) entry which is preliminary data.</text>
</comment>
<comment type="catalytic activity">
    <reaction evidence="1">
        <text>thiamine phosphate + ATP = thiamine diphosphate + ADP</text>
        <dbReference type="Rhea" id="RHEA:15913"/>
        <dbReference type="ChEBI" id="CHEBI:30616"/>
        <dbReference type="ChEBI" id="CHEBI:37575"/>
        <dbReference type="ChEBI" id="CHEBI:58937"/>
        <dbReference type="ChEBI" id="CHEBI:456216"/>
        <dbReference type="EC" id="2.7.4.16"/>
    </reaction>
</comment>
<dbReference type="GO" id="GO:0005524">
    <property type="term" value="F:ATP binding"/>
    <property type="evidence" value="ECO:0007669"/>
    <property type="project" value="UniProtKB-UniRule"/>
</dbReference>
<feature type="binding site" evidence="1">
    <location>
        <position position="332"/>
    </location>
    <ligand>
        <name>substrate</name>
    </ligand>
</feature>
<dbReference type="PATRIC" id="fig|582515.4.peg.1553"/>
<accession>U5DN55</accession>
<evidence type="ECO:0000259" key="3">
    <source>
        <dbReference type="Pfam" id="PF02769"/>
    </source>
</evidence>
<feature type="binding site" evidence="1">
    <location>
        <position position="37"/>
    </location>
    <ligand>
        <name>Mg(2+)</name>
        <dbReference type="ChEBI" id="CHEBI:18420"/>
        <label>4</label>
    </ligand>
</feature>
<feature type="binding site" evidence="1">
    <location>
        <position position="61"/>
    </location>
    <ligand>
        <name>substrate</name>
    </ligand>
</feature>
<feature type="binding site" evidence="1">
    <location>
        <position position="131"/>
    </location>
    <ligand>
        <name>Mg(2+)</name>
        <dbReference type="ChEBI" id="CHEBI:18420"/>
        <label>1</label>
    </ligand>
</feature>
<sequence>MSDRETSPTELTVGTLAERGLLQRLQAFCPREIVGDDAAVLPLDSDRVLVVTSDMLVDGVHFSDRSTSAADAGWRAAAANLSDLAAMGATPWGITVALGLRSDQPVTWVEELYAGMSACLQPSGTQIWGGDISRSETATIAITAIGQAPANRVWQRSAAQPGDAIVATGIHGASRAGLELLLHPESNLRLETAACERLRLTHQRPKPRLDVVPVLRAIAAESRTAAADSSDGLVDAVWQLCASSGVGARLDATAVPQSPDVIRYVGTELALEWALYGGEDFELVLCLPPELAQQLVAAIGGGAAIVGEILPGSEVVLMQANSTRVLTIDKTFQHF</sequence>
<gene>
    <name evidence="1" type="primary">thiL</name>
    <name evidence="4" type="ORF">KR51_00013890</name>
</gene>
<feature type="domain" description="PurM-like C-terminal" evidence="3">
    <location>
        <begin position="160"/>
        <end position="316"/>
    </location>
</feature>
<proteinExistence type="inferred from homology"/>
<dbReference type="PANTHER" id="PTHR30270:SF0">
    <property type="entry name" value="THIAMINE-MONOPHOSPHATE KINASE"/>
    <property type="match status" value="1"/>
</dbReference>
<feature type="binding site" evidence="1">
    <location>
        <begin position="130"/>
        <end position="131"/>
    </location>
    <ligand>
        <name>ATP</name>
        <dbReference type="ChEBI" id="CHEBI:30616"/>
    </ligand>
</feature>
<dbReference type="eggNOG" id="COG0611">
    <property type="taxonomic scope" value="Bacteria"/>
</dbReference>
<dbReference type="HAMAP" id="MF_02128">
    <property type="entry name" value="TMP_kinase"/>
    <property type="match status" value="1"/>
</dbReference>
<feature type="binding site" evidence="1">
    <location>
        <position position="156"/>
    </location>
    <ligand>
        <name>ATP</name>
        <dbReference type="ChEBI" id="CHEBI:30616"/>
    </ligand>
</feature>
<name>U5DN55_9CHRO</name>
<dbReference type="GO" id="GO:0009229">
    <property type="term" value="P:thiamine diphosphate biosynthetic process"/>
    <property type="evidence" value="ECO:0007669"/>
    <property type="project" value="UniProtKB-UniRule"/>
</dbReference>
<feature type="binding site" evidence="1">
    <location>
        <position position="113"/>
    </location>
    <ligand>
        <name>ATP</name>
        <dbReference type="ChEBI" id="CHEBI:30616"/>
    </ligand>
</feature>
<reference evidence="4 5" key="1">
    <citation type="submission" date="2013-05" db="EMBL/GenBank/DDBJ databases">
        <title>Draft genome sequence of Rubidibacter lacunae KORDI 51-2.</title>
        <authorList>
            <person name="Choi D.H."/>
            <person name="Noh J.H."/>
            <person name="Kwon K.-K."/>
            <person name="Lee J.-H."/>
            <person name="Ryu J.-Y."/>
        </authorList>
    </citation>
    <scope>NUCLEOTIDE SEQUENCE [LARGE SCALE GENOMIC DNA]</scope>
    <source>
        <strain evidence="4 5">KORDI 51-2</strain>
    </source>
</reference>
<keyword evidence="1 4" id="KW-0808">Transferase</keyword>
<keyword evidence="1 4" id="KW-0418">Kinase</keyword>
<feature type="binding site" evidence="1">
    <location>
        <position position="52"/>
    </location>
    <ligand>
        <name>Mg(2+)</name>
        <dbReference type="ChEBI" id="CHEBI:18420"/>
        <label>4</label>
    </ligand>
</feature>
<evidence type="ECO:0000259" key="2">
    <source>
        <dbReference type="Pfam" id="PF00586"/>
    </source>
</evidence>
<dbReference type="GO" id="GO:0009228">
    <property type="term" value="P:thiamine biosynthetic process"/>
    <property type="evidence" value="ECO:0007669"/>
    <property type="project" value="UniProtKB-KW"/>
</dbReference>
<dbReference type="InterPro" id="IPR010918">
    <property type="entry name" value="PurM-like_C_dom"/>
</dbReference>
<dbReference type="AlphaFoldDB" id="U5DN55"/>
<comment type="function">
    <text evidence="1">Catalyzes the ATP-dependent phosphorylation of thiamine-monophosphate (TMP) to form thiamine-pyrophosphate (TPP), the active form of vitamin B1.</text>
</comment>
<feature type="binding site" evidence="1">
    <location>
        <position position="83"/>
    </location>
    <ligand>
        <name>Mg(2+)</name>
        <dbReference type="ChEBI" id="CHEBI:18420"/>
        <label>3</label>
    </ligand>
</feature>
<comment type="similarity">
    <text evidence="1">Belongs to the thiamine-monophosphate kinase family.</text>
</comment>
<feature type="binding site" evidence="1">
    <location>
        <position position="54"/>
    </location>
    <ligand>
        <name>Mg(2+)</name>
        <dbReference type="ChEBI" id="CHEBI:18420"/>
        <label>1</label>
    </ligand>
</feature>
<dbReference type="Pfam" id="PF02769">
    <property type="entry name" value="AIRS_C"/>
    <property type="match status" value="1"/>
</dbReference>
<dbReference type="InterPro" id="IPR036676">
    <property type="entry name" value="PurM-like_C_sf"/>
</dbReference>
<dbReference type="EMBL" id="ASSJ01000035">
    <property type="protein sequence ID" value="ERN42054.1"/>
    <property type="molecule type" value="Genomic_DNA"/>
</dbReference>
<feature type="binding site" evidence="1">
    <location>
        <position position="83"/>
    </location>
    <ligand>
        <name>Mg(2+)</name>
        <dbReference type="ChEBI" id="CHEBI:18420"/>
        <label>2</label>
    </ligand>
</feature>
<feature type="binding site" evidence="1">
    <location>
        <position position="53"/>
    </location>
    <ligand>
        <name>Mg(2+)</name>
        <dbReference type="ChEBI" id="CHEBI:18420"/>
        <label>1</label>
    </ligand>
</feature>
<feature type="binding site" evidence="1">
    <location>
        <position position="230"/>
    </location>
    <ligand>
        <name>ATP</name>
        <dbReference type="ChEBI" id="CHEBI:30616"/>
    </ligand>
</feature>
<dbReference type="Proteomes" id="UP000016960">
    <property type="component" value="Unassembled WGS sequence"/>
</dbReference>
<feature type="binding site" evidence="1">
    <location>
        <position position="37"/>
    </location>
    <ligand>
        <name>Mg(2+)</name>
        <dbReference type="ChEBI" id="CHEBI:18420"/>
        <label>3</label>
    </ligand>
</feature>
<keyword evidence="1" id="KW-0784">Thiamine biosynthesis</keyword>
<dbReference type="RefSeq" id="WP_022605964.1">
    <property type="nucleotide sequence ID" value="NZ_ASSJ01000035.1"/>
</dbReference>
<feature type="binding site" evidence="1">
    <location>
        <position position="279"/>
    </location>
    <ligand>
        <name>substrate</name>
    </ligand>
</feature>
<keyword evidence="1" id="KW-0547">Nucleotide-binding</keyword>
<dbReference type="OrthoDB" id="9802811at2"/>
<keyword evidence="5" id="KW-1185">Reference proteome</keyword>
<dbReference type="EC" id="2.7.4.16" evidence="1"/>
<dbReference type="STRING" id="582515.KR51_00013890"/>
<feature type="binding site" evidence="1">
    <location>
        <position position="228"/>
    </location>
    <ligand>
        <name>Mg(2+)</name>
        <dbReference type="ChEBI" id="CHEBI:18420"/>
        <label>3</label>
    </ligand>
</feature>
<dbReference type="NCBIfam" id="TIGR01379">
    <property type="entry name" value="thiL"/>
    <property type="match status" value="1"/>
</dbReference>